<keyword evidence="4" id="KW-1185">Reference proteome</keyword>
<dbReference type="Pfam" id="PF22339">
    <property type="entry name" value="YgxA-like_sub_bind"/>
    <property type="match status" value="1"/>
</dbReference>
<dbReference type="InterPro" id="IPR054515">
    <property type="entry name" value="YgxA-like_substrate-bd"/>
</dbReference>
<dbReference type="Pfam" id="PF14540">
    <property type="entry name" value="NTF-like"/>
    <property type="match status" value="1"/>
</dbReference>
<dbReference type="InterPro" id="IPR043519">
    <property type="entry name" value="NT_sf"/>
</dbReference>
<evidence type="ECO:0000313" key="4">
    <source>
        <dbReference type="Proteomes" id="UP001597282"/>
    </source>
</evidence>
<accession>A0ABW4CBN8</accession>
<gene>
    <name evidence="3" type="ORF">ACFQ4Y_14785</name>
</gene>
<dbReference type="Gene3D" id="1.20.120.330">
    <property type="entry name" value="Nucleotidyltransferases domain 2"/>
    <property type="match status" value="1"/>
</dbReference>
<dbReference type="InterPro" id="IPR029348">
    <property type="entry name" value="NTF-like"/>
</dbReference>
<evidence type="ECO:0000259" key="2">
    <source>
        <dbReference type="Pfam" id="PF22339"/>
    </source>
</evidence>
<dbReference type="RefSeq" id="WP_380166825.1">
    <property type="nucleotide sequence ID" value="NZ_JBHTNU010000018.1"/>
</dbReference>
<feature type="domain" description="Nucleotidyltransferase-like" evidence="1">
    <location>
        <begin position="32"/>
        <end position="117"/>
    </location>
</feature>
<proteinExistence type="predicted"/>
<evidence type="ECO:0000259" key="1">
    <source>
        <dbReference type="Pfam" id="PF14540"/>
    </source>
</evidence>
<evidence type="ECO:0000313" key="3">
    <source>
        <dbReference type="EMBL" id="MFD1428172.1"/>
    </source>
</evidence>
<dbReference type="EMBL" id="JBHTNU010000018">
    <property type="protein sequence ID" value="MFD1428172.1"/>
    <property type="molecule type" value="Genomic_DNA"/>
</dbReference>
<dbReference type="Proteomes" id="UP001597282">
    <property type="component" value="Unassembled WGS sequence"/>
</dbReference>
<organism evidence="3 4">
    <name type="scientific">Kroppenstedtia sanguinis</name>
    <dbReference type="NCBI Taxonomy" id="1380684"/>
    <lineage>
        <taxon>Bacteria</taxon>
        <taxon>Bacillati</taxon>
        <taxon>Bacillota</taxon>
        <taxon>Bacilli</taxon>
        <taxon>Bacillales</taxon>
        <taxon>Thermoactinomycetaceae</taxon>
        <taxon>Kroppenstedtia</taxon>
    </lineage>
</organism>
<sequence length="299" mass="35025">MIQAKVIYPKLRNQLQENPHVVGAIIFPAGMDSSVPEPVDLILLVFHEKGERGSVLSYMMEIWKVKELRIPLQELMAEVLAGERQEVIDCLLKGEVLYDPENRIIELHKQFLSFPKELQSKKMCLEYSALLRHHLESKLLLKEGHLLDAHLSIQRSLLHWARLTAIESGEYPRFRLWPQVKRINPAVYKLYRELATGEEPLEQRMRLVLLAEEYAVLTKPEQYCEYLLELLASEGGNWSLGEIHRRLEQDQLFLDVTQVIEELVRRSWVEEVATAGETHAEQTYRLIHKDRQQNEIEFR</sequence>
<feature type="domain" description="YgxA-like substrate binding" evidence="2">
    <location>
        <begin position="121"/>
        <end position="218"/>
    </location>
</feature>
<protein>
    <submittedName>
        <fullName evidence="3">Nucleotidyltransferase-like protein</fullName>
    </submittedName>
</protein>
<reference evidence="4" key="1">
    <citation type="journal article" date="2019" name="Int. J. Syst. Evol. Microbiol.">
        <title>The Global Catalogue of Microorganisms (GCM) 10K type strain sequencing project: providing services to taxonomists for standard genome sequencing and annotation.</title>
        <authorList>
            <consortium name="The Broad Institute Genomics Platform"/>
            <consortium name="The Broad Institute Genome Sequencing Center for Infectious Disease"/>
            <person name="Wu L."/>
            <person name="Ma J."/>
        </authorList>
    </citation>
    <scope>NUCLEOTIDE SEQUENCE [LARGE SCALE GENOMIC DNA]</scope>
    <source>
        <strain evidence="4">S1</strain>
    </source>
</reference>
<name>A0ABW4CBN8_9BACL</name>
<comment type="caution">
    <text evidence="3">The sequence shown here is derived from an EMBL/GenBank/DDBJ whole genome shotgun (WGS) entry which is preliminary data.</text>
</comment>
<dbReference type="Gene3D" id="3.30.460.10">
    <property type="entry name" value="Beta Polymerase, domain 2"/>
    <property type="match status" value="1"/>
</dbReference>